<keyword evidence="4" id="KW-1185">Reference proteome</keyword>
<dbReference type="Proteomes" id="UP000243201">
    <property type="component" value="Unassembled WGS sequence"/>
</dbReference>
<protein>
    <submittedName>
        <fullName evidence="3">MerR family transcriptional regulator</fullName>
    </submittedName>
</protein>
<dbReference type="Gene3D" id="1.10.1660.10">
    <property type="match status" value="1"/>
</dbReference>
<dbReference type="InterPro" id="IPR047057">
    <property type="entry name" value="MerR_fam"/>
</dbReference>
<sequence length="269" mass="29223">MPDGLLCFAEGFLELRAAASRRNGQSEEKTAPWPAGVSTKPVFSIGKVVARVKGEFPTISVSKLRFLEEQGIVIPARTASGYRKYSAADIERVRFCLSRQRDSFLPLRVIREQLAQLDAGHTLSEVPPPQQAARLIASEGQLVTAAAPDGALTTRELLDLTGVSTAELDSFVQAGLVSPDLAGRFPPRSHQIVKLASLLVEQGIPPRQLRFLKTAALRLLDLVERAATPVGYRASSVAKARHLSETQELSEAAAQMFLQMVRVSAEKLN</sequence>
<dbReference type="InterPro" id="IPR000551">
    <property type="entry name" value="MerR-type_HTH_dom"/>
</dbReference>
<evidence type="ECO:0000313" key="3">
    <source>
        <dbReference type="EMBL" id="PMB90956.1"/>
    </source>
</evidence>
<feature type="domain" description="HTH merR-type" evidence="2">
    <location>
        <begin position="59"/>
        <end position="116"/>
    </location>
</feature>
<reference evidence="3 4" key="1">
    <citation type="submission" date="2017-09" db="EMBL/GenBank/DDBJ databases">
        <title>Bacterial strain isolated from the female urinary microbiota.</title>
        <authorList>
            <person name="Thomas-White K."/>
            <person name="Kumar N."/>
            <person name="Forster S."/>
            <person name="Putonti C."/>
            <person name="Lawley T."/>
            <person name="Wolfe A.J."/>
        </authorList>
    </citation>
    <scope>NUCLEOTIDE SEQUENCE [LARGE SCALE GENOMIC DNA]</scope>
    <source>
        <strain evidence="3 4">UMB0744</strain>
    </source>
</reference>
<name>A0ABX4USL0_9ACTO</name>
<dbReference type="CDD" id="cd00592">
    <property type="entry name" value="HTH_MerR-like"/>
    <property type="match status" value="1"/>
</dbReference>
<proteinExistence type="predicted"/>
<dbReference type="Pfam" id="PF13411">
    <property type="entry name" value="MerR_1"/>
    <property type="match status" value="1"/>
</dbReference>
<evidence type="ECO:0000313" key="4">
    <source>
        <dbReference type="Proteomes" id="UP000243201"/>
    </source>
</evidence>
<dbReference type="PANTHER" id="PTHR30204">
    <property type="entry name" value="REDOX-CYCLING DRUG-SENSING TRANSCRIPTIONAL ACTIVATOR SOXR"/>
    <property type="match status" value="1"/>
</dbReference>
<evidence type="ECO:0000256" key="1">
    <source>
        <dbReference type="ARBA" id="ARBA00023125"/>
    </source>
</evidence>
<dbReference type="SUPFAM" id="SSF46955">
    <property type="entry name" value="Putative DNA-binding domain"/>
    <property type="match status" value="1"/>
</dbReference>
<dbReference type="InterPro" id="IPR009061">
    <property type="entry name" value="DNA-bd_dom_put_sf"/>
</dbReference>
<dbReference type="PROSITE" id="PS50937">
    <property type="entry name" value="HTH_MERR_2"/>
    <property type="match status" value="1"/>
</dbReference>
<dbReference type="EMBL" id="PNGC01000001">
    <property type="protein sequence ID" value="PMB90956.1"/>
    <property type="molecule type" value="Genomic_DNA"/>
</dbReference>
<accession>A0ABX4USL0</accession>
<evidence type="ECO:0000259" key="2">
    <source>
        <dbReference type="PROSITE" id="PS50937"/>
    </source>
</evidence>
<organism evidence="3 4">
    <name type="scientific">Varibaculum cambriense</name>
    <dbReference type="NCBI Taxonomy" id="184870"/>
    <lineage>
        <taxon>Bacteria</taxon>
        <taxon>Bacillati</taxon>
        <taxon>Actinomycetota</taxon>
        <taxon>Actinomycetes</taxon>
        <taxon>Actinomycetales</taxon>
        <taxon>Actinomycetaceae</taxon>
        <taxon>Varibaculum</taxon>
    </lineage>
</organism>
<gene>
    <name evidence="3" type="ORF">CJ240_04465</name>
</gene>
<comment type="caution">
    <text evidence="3">The sequence shown here is derived from an EMBL/GenBank/DDBJ whole genome shotgun (WGS) entry which is preliminary data.</text>
</comment>
<dbReference type="SMART" id="SM00422">
    <property type="entry name" value="HTH_MERR"/>
    <property type="match status" value="1"/>
</dbReference>
<dbReference type="PANTHER" id="PTHR30204:SF89">
    <property type="entry name" value="HTH MERR-TYPE DOMAIN-CONTAINING PROTEIN"/>
    <property type="match status" value="1"/>
</dbReference>
<keyword evidence="1" id="KW-0238">DNA-binding</keyword>